<accession>A0A8H4VKK6</accession>
<dbReference type="PANTHER" id="PTHR28047:SF5">
    <property type="entry name" value="PROTEIN DCG1"/>
    <property type="match status" value="1"/>
</dbReference>
<sequence length="231" mass="24371">MSETVSLLVINPNSSHSVTAGLEENLVAPPGVGLYFYTAPSNAPPSINDTTTGVLSAAACFTDIQSKGLIDKHDGFLVCCFSDHPLTHLFRENTNKPAMNILEASISQSLLIGHRFGIITTGTGYKYIYYTDVRNFLGATSERFAGLVTTGLGVVELREGERQYVEKKVKEGSAQIAAKGADVIILGCAGMAGMEEVVKQGVVEAGFPPVRIVDGAKAGVHILAGLARLSA</sequence>
<evidence type="ECO:0000313" key="3">
    <source>
        <dbReference type="Proteomes" id="UP000521872"/>
    </source>
</evidence>
<proteinExistence type="inferred from homology"/>
<dbReference type="InterPro" id="IPR015942">
    <property type="entry name" value="Asp/Glu/hydantoin_racemase"/>
</dbReference>
<dbReference type="Proteomes" id="UP000521872">
    <property type="component" value="Unassembled WGS sequence"/>
</dbReference>
<dbReference type="PANTHER" id="PTHR28047">
    <property type="entry name" value="PROTEIN DCG1"/>
    <property type="match status" value="1"/>
</dbReference>
<dbReference type="Pfam" id="PF01177">
    <property type="entry name" value="Asp_Glu_race"/>
    <property type="match status" value="1"/>
</dbReference>
<name>A0A8H4VKK6_9AGAR</name>
<evidence type="ECO:0000313" key="2">
    <source>
        <dbReference type="EMBL" id="KAF4614261.1"/>
    </source>
</evidence>
<evidence type="ECO:0008006" key="4">
    <source>
        <dbReference type="Google" id="ProtNLM"/>
    </source>
</evidence>
<dbReference type="InterPro" id="IPR053714">
    <property type="entry name" value="Iso_Racemase_Enz_sf"/>
</dbReference>
<dbReference type="Gene3D" id="3.40.50.12500">
    <property type="match status" value="1"/>
</dbReference>
<dbReference type="EMBL" id="JAACJL010000045">
    <property type="protein sequence ID" value="KAF4614261.1"/>
    <property type="molecule type" value="Genomic_DNA"/>
</dbReference>
<gene>
    <name evidence="2" type="ORF">D9613_007719</name>
</gene>
<evidence type="ECO:0000256" key="1">
    <source>
        <dbReference type="ARBA" id="ARBA00038414"/>
    </source>
</evidence>
<keyword evidence="3" id="KW-1185">Reference proteome</keyword>
<comment type="caution">
    <text evidence="2">The sequence shown here is derived from an EMBL/GenBank/DDBJ whole genome shotgun (WGS) entry which is preliminary data.</text>
</comment>
<protein>
    <recommendedName>
        <fullName evidence="4">Asp/Glu/hydantoin racemase</fullName>
    </recommendedName>
</protein>
<dbReference type="InterPro" id="IPR052186">
    <property type="entry name" value="Hydantoin_racemase-like"/>
</dbReference>
<organism evidence="2 3">
    <name type="scientific">Agrocybe pediades</name>
    <dbReference type="NCBI Taxonomy" id="84607"/>
    <lineage>
        <taxon>Eukaryota</taxon>
        <taxon>Fungi</taxon>
        <taxon>Dikarya</taxon>
        <taxon>Basidiomycota</taxon>
        <taxon>Agaricomycotina</taxon>
        <taxon>Agaricomycetes</taxon>
        <taxon>Agaricomycetidae</taxon>
        <taxon>Agaricales</taxon>
        <taxon>Agaricineae</taxon>
        <taxon>Strophariaceae</taxon>
        <taxon>Agrocybe</taxon>
    </lineage>
</organism>
<comment type="similarity">
    <text evidence="1">Belongs to the HyuE racemase family.</text>
</comment>
<reference evidence="2 3" key="1">
    <citation type="submission" date="2019-12" db="EMBL/GenBank/DDBJ databases">
        <authorList>
            <person name="Floudas D."/>
            <person name="Bentzer J."/>
            <person name="Ahren D."/>
            <person name="Johansson T."/>
            <person name="Persson P."/>
            <person name="Tunlid A."/>
        </authorList>
    </citation>
    <scope>NUCLEOTIDE SEQUENCE [LARGE SCALE GENOMIC DNA]</scope>
    <source>
        <strain evidence="2 3">CBS 102.39</strain>
    </source>
</reference>
<dbReference type="AlphaFoldDB" id="A0A8H4VKK6"/>
<dbReference type="GO" id="GO:0047661">
    <property type="term" value="F:amino-acid racemase activity"/>
    <property type="evidence" value="ECO:0007669"/>
    <property type="project" value="InterPro"/>
</dbReference>